<feature type="domain" description="Glutamate synthase" evidence="2">
    <location>
        <begin position="13"/>
        <end position="51"/>
    </location>
</feature>
<name>A0A450UV16_9GAMM</name>
<evidence type="ECO:0000313" key="3">
    <source>
        <dbReference type="EMBL" id="VFJ88029.1"/>
    </source>
</evidence>
<evidence type="ECO:0000313" key="4">
    <source>
        <dbReference type="EMBL" id="VFJ89998.1"/>
    </source>
</evidence>
<organism evidence="5">
    <name type="scientific">Candidatus Kentrum eta</name>
    <dbReference type="NCBI Taxonomy" id="2126337"/>
    <lineage>
        <taxon>Bacteria</taxon>
        <taxon>Pseudomonadati</taxon>
        <taxon>Pseudomonadota</taxon>
        <taxon>Gammaproteobacteria</taxon>
        <taxon>Candidatus Kentrum</taxon>
    </lineage>
</organism>
<proteinExistence type="inferred from homology"/>
<dbReference type="EMBL" id="CAADFJ010000006">
    <property type="protein sequence ID" value="VFJ96377.1"/>
    <property type="molecule type" value="Genomic_DNA"/>
</dbReference>
<dbReference type="InterPro" id="IPR013785">
    <property type="entry name" value="Aldolase_TIM"/>
</dbReference>
<dbReference type="GO" id="GO:0015930">
    <property type="term" value="F:glutamate synthase activity"/>
    <property type="evidence" value="ECO:0007669"/>
    <property type="project" value="InterPro"/>
</dbReference>
<comment type="similarity">
    <text evidence="1">Belongs to the glutamate synthase family.</text>
</comment>
<evidence type="ECO:0000313" key="5">
    <source>
        <dbReference type="EMBL" id="VFJ96377.1"/>
    </source>
</evidence>
<gene>
    <name evidence="3" type="ORF">BECKH772A_GA0070896_1000626</name>
    <name evidence="4" type="ORF">BECKH772B_GA0070898_1000726</name>
    <name evidence="5" type="ORF">BECKH772C_GA0070978_1000626</name>
</gene>
<dbReference type="AlphaFoldDB" id="A0A450UV16"/>
<accession>A0A450UV16</accession>
<protein>
    <submittedName>
        <fullName evidence="5">Glutamate synthase conserved region-containing protein</fullName>
    </submittedName>
</protein>
<dbReference type="InterPro" id="IPR002932">
    <property type="entry name" value="Glu_synthdom"/>
</dbReference>
<dbReference type="Pfam" id="PF01645">
    <property type="entry name" value="Glu_synthase"/>
    <property type="match status" value="1"/>
</dbReference>
<dbReference type="EMBL" id="CAADFI010000007">
    <property type="protein sequence ID" value="VFJ89998.1"/>
    <property type="molecule type" value="Genomic_DNA"/>
</dbReference>
<dbReference type="GO" id="GO:0006537">
    <property type="term" value="P:glutamate biosynthetic process"/>
    <property type="evidence" value="ECO:0007669"/>
    <property type="project" value="InterPro"/>
</dbReference>
<dbReference type="Gene3D" id="3.20.20.70">
    <property type="entry name" value="Aldolase class I"/>
    <property type="match status" value="1"/>
</dbReference>
<evidence type="ECO:0000259" key="2">
    <source>
        <dbReference type="Pfam" id="PF01645"/>
    </source>
</evidence>
<evidence type="ECO:0000256" key="1">
    <source>
        <dbReference type="ARBA" id="ARBA00009716"/>
    </source>
</evidence>
<reference evidence="5" key="1">
    <citation type="submission" date="2019-02" db="EMBL/GenBank/DDBJ databases">
        <authorList>
            <person name="Gruber-Vodicka R. H."/>
            <person name="Seah K. B. B."/>
        </authorList>
    </citation>
    <scope>NUCLEOTIDE SEQUENCE</scope>
    <source>
        <strain evidence="5">BECK_SA2B12</strain>
        <strain evidence="3">BECK_SA2B15</strain>
        <strain evidence="4">BECK_SA2B20</strain>
    </source>
</reference>
<dbReference type="EMBL" id="CAADFG010000006">
    <property type="protein sequence ID" value="VFJ88029.1"/>
    <property type="molecule type" value="Genomic_DNA"/>
</dbReference>
<sequence length="61" mass="6587">MQIASFTCFTGESGVDANPLTSTQNAGSHWEIGLAETHQTLVRNDLRGRIASVARRALCRA</sequence>